<gene>
    <name evidence="2" type="ORF">COCON_G00113100</name>
</gene>
<dbReference type="AlphaFoldDB" id="A0A9Q1DK95"/>
<proteinExistence type="predicted"/>
<protein>
    <submittedName>
        <fullName evidence="2">Uncharacterized protein</fullName>
    </submittedName>
</protein>
<feature type="compositionally biased region" description="Basic and acidic residues" evidence="1">
    <location>
        <begin position="35"/>
        <end position="45"/>
    </location>
</feature>
<name>A0A9Q1DK95_CONCO</name>
<dbReference type="EMBL" id="JAFJMO010000007">
    <property type="protein sequence ID" value="KAJ8272451.1"/>
    <property type="molecule type" value="Genomic_DNA"/>
</dbReference>
<feature type="compositionally biased region" description="Basic and acidic residues" evidence="1">
    <location>
        <begin position="81"/>
        <end position="96"/>
    </location>
</feature>
<comment type="caution">
    <text evidence="2">The sequence shown here is derived from an EMBL/GenBank/DDBJ whole genome shotgun (WGS) entry which is preliminary data.</text>
</comment>
<keyword evidence="3" id="KW-1185">Reference proteome</keyword>
<sequence length="111" mass="12706">MHKDKVLRRFLCETSPYFNGVISEDDPNDPTATRAKAEAQRKTDQNKFCSKRVKAKNPESLTSTKLRKHVGSLKQPAPETLRGDRRNLQKDNDQSKDIQWPNRSLALVEDA</sequence>
<evidence type="ECO:0000256" key="1">
    <source>
        <dbReference type="SAM" id="MobiDB-lite"/>
    </source>
</evidence>
<organism evidence="2 3">
    <name type="scientific">Conger conger</name>
    <name type="common">Conger eel</name>
    <name type="synonym">Muraena conger</name>
    <dbReference type="NCBI Taxonomy" id="82655"/>
    <lineage>
        <taxon>Eukaryota</taxon>
        <taxon>Metazoa</taxon>
        <taxon>Chordata</taxon>
        <taxon>Craniata</taxon>
        <taxon>Vertebrata</taxon>
        <taxon>Euteleostomi</taxon>
        <taxon>Actinopterygii</taxon>
        <taxon>Neopterygii</taxon>
        <taxon>Teleostei</taxon>
        <taxon>Anguilliformes</taxon>
        <taxon>Congridae</taxon>
        <taxon>Conger</taxon>
    </lineage>
</organism>
<dbReference type="Proteomes" id="UP001152803">
    <property type="component" value="Unassembled WGS sequence"/>
</dbReference>
<feature type="region of interest" description="Disordered" evidence="1">
    <location>
        <begin position="19"/>
        <end position="111"/>
    </location>
</feature>
<evidence type="ECO:0000313" key="2">
    <source>
        <dbReference type="EMBL" id="KAJ8272451.1"/>
    </source>
</evidence>
<evidence type="ECO:0000313" key="3">
    <source>
        <dbReference type="Proteomes" id="UP001152803"/>
    </source>
</evidence>
<accession>A0A9Q1DK95</accession>
<reference evidence="2" key="1">
    <citation type="journal article" date="2023" name="Science">
        <title>Genome structures resolve the early diversification of teleost fishes.</title>
        <authorList>
            <person name="Parey E."/>
            <person name="Louis A."/>
            <person name="Montfort J."/>
            <person name="Bouchez O."/>
            <person name="Roques C."/>
            <person name="Iampietro C."/>
            <person name="Lluch J."/>
            <person name="Castinel A."/>
            <person name="Donnadieu C."/>
            <person name="Desvignes T."/>
            <person name="Floi Bucao C."/>
            <person name="Jouanno E."/>
            <person name="Wen M."/>
            <person name="Mejri S."/>
            <person name="Dirks R."/>
            <person name="Jansen H."/>
            <person name="Henkel C."/>
            <person name="Chen W.J."/>
            <person name="Zahm M."/>
            <person name="Cabau C."/>
            <person name="Klopp C."/>
            <person name="Thompson A.W."/>
            <person name="Robinson-Rechavi M."/>
            <person name="Braasch I."/>
            <person name="Lecointre G."/>
            <person name="Bobe J."/>
            <person name="Postlethwait J.H."/>
            <person name="Berthelot C."/>
            <person name="Roest Crollius H."/>
            <person name="Guiguen Y."/>
        </authorList>
    </citation>
    <scope>NUCLEOTIDE SEQUENCE</scope>
    <source>
        <strain evidence="2">Concon-B</strain>
    </source>
</reference>